<dbReference type="SUPFAM" id="SSF56042">
    <property type="entry name" value="PurM C-terminal domain-like"/>
    <property type="match status" value="1"/>
</dbReference>
<feature type="domain" description="PurM-like C-terminal" evidence="3">
    <location>
        <begin position="182"/>
        <end position="336"/>
    </location>
</feature>
<dbReference type="PANTHER" id="PTHR30303:SF0">
    <property type="entry name" value="CARBAMOYL DEHYDRATASE HYPE"/>
    <property type="match status" value="1"/>
</dbReference>
<evidence type="ECO:0000313" key="4">
    <source>
        <dbReference type="EMBL" id="SDW93853.1"/>
    </source>
</evidence>
<dbReference type="Gene3D" id="3.30.1330.10">
    <property type="entry name" value="PurM-like, N-terminal domain"/>
    <property type="match status" value="1"/>
</dbReference>
<proteinExistence type="inferred from homology"/>
<gene>
    <name evidence="4" type="ORF">SAMN05421882_104021</name>
</gene>
<protein>
    <submittedName>
        <fullName evidence="4">Hydrogenase expression/formation protein HypE</fullName>
    </submittedName>
</protein>
<evidence type="ECO:0000259" key="2">
    <source>
        <dbReference type="Pfam" id="PF00586"/>
    </source>
</evidence>
<name>A0A1H2XLS7_9PROT</name>
<dbReference type="InterPro" id="IPR036676">
    <property type="entry name" value="PurM-like_C_sf"/>
</dbReference>
<dbReference type="Gene3D" id="3.90.650.10">
    <property type="entry name" value="PurM-like C-terminal domain"/>
    <property type="match status" value="1"/>
</dbReference>
<dbReference type="PIRSF" id="PIRSF005644">
    <property type="entry name" value="Hdrgns_mtr_HypE"/>
    <property type="match status" value="1"/>
</dbReference>
<dbReference type="CDD" id="cd02197">
    <property type="entry name" value="HypE"/>
    <property type="match status" value="1"/>
</dbReference>
<dbReference type="AlphaFoldDB" id="A0A1H2XLS7"/>
<dbReference type="Proteomes" id="UP000183454">
    <property type="component" value="Unassembled WGS sequence"/>
</dbReference>
<dbReference type="GO" id="GO:0051604">
    <property type="term" value="P:protein maturation"/>
    <property type="evidence" value="ECO:0007669"/>
    <property type="project" value="TreeGrafter"/>
</dbReference>
<dbReference type="InterPro" id="IPR016188">
    <property type="entry name" value="PurM-like_N"/>
</dbReference>
<dbReference type="Pfam" id="PF00586">
    <property type="entry name" value="AIRS"/>
    <property type="match status" value="1"/>
</dbReference>
<dbReference type="EMBL" id="FNNH01000040">
    <property type="protein sequence ID" value="SDW93853.1"/>
    <property type="molecule type" value="Genomic_DNA"/>
</dbReference>
<dbReference type="InterPro" id="IPR010918">
    <property type="entry name" value="PurM-like_C_dom"/>
</dbReference>
<dbReference type="InterPro" id="IPR036921">
    <property type="entry name" value="PurM-like_N_sf"/>
</dbReference>
<dbReference type="NCBIfam" id="TIGR02124">
    <property type="entry name" value="hypE"/>
    <property type="match status" value="1"/>
</dbReference>
<evidence type="ECO:0000256" key="1">
    <source>
        <dbReference type="ARBA" id="ARBA00006243"/>
    </source>
</evidence>
<evidence type="ECO:0000259" key="3">
    <source>
        <dbReference type="Pfam" id="PF02769"/>
    </source>
</evidence>
<organism evidence="4 5">
    <name type="scientific">Nitrosomonas communis</name>
    <dbReference type="NCBI Taxonomy" id="44574"/>
    <lineage>
        <taxon>Bacteria</taxon>
        <taxon>Pseudomonadati</taxon>
        <taxon>Pseudomonadota</taxon>
        <taxon>Betaproteobacteria</taxon>
        <taxon>Nitrosomonadales</taxon>
        <taxon>Nitrosomonadaceae</taxon>
        <taxon>Nitrosomonas</taxon>
    </lineage>
</organism>
<evidence type="ECO:0000313" key="5">
    <source>
        <dbReference type="Proteomes" id="UP000183454"/>
    </source>
</evidence>
<dbReference type="InterPro" id="IPR011854">
    <property type="entry name" value="HypE"/>
</dbReference>
<reference evidence="4 5" key="1">
    <citation type="submission" date="2016-10" db="EMBL/GenBank/DDBJ databases">
        <authorList>
            <person name="de Groot N.N."/>
        </authorList>
    </citation>
    <scope>NUCLEOTIDE SEQUENCE [LARGE SCALE GENOMIC DNA]</scope>
    <source>
        <strain evidence="4 5">Nm110</strain>
    </source>
</reference>
<comment type="similarity">
    <text evidence="1">Belongs to the HypE family.</text>
</comment>
<dbReference type="PANTHER" id="PTHR30303">
    <property type="entry name" value="HYDROGENASE ISOENZYMES FORMATION PROTEIN HYPE"/>
    <property type="match status" value="1"/>
</dbReference>
<dbReference type="Pfam" id="PF02769">
    <property type="entry name" value="AIRS_C"/>
    <property type="match status" value="1"/>
</dbReference>
<dbReference type="SUPFAM" id="SSF55326">
    <property type="entry name" value="PurM N-terminal domain-like"/>
    <property type="match status" value="1"/>
</dbReference>
<feature type="domain" description="PurM-like N-terminal" evidence="2">
    <location>
        <begin position="58"/>
        <end position="170"/>
    </location>
</feature>
<accession>A0A1H2XLS7</accession>
<sequence length="358" mass="38194">MMSTGNPVKVSKTAYIRPLDFKNGRVEMAHGGGGRMMMQLIDSLFLTAFDNDMLRQMNDQACFAVPAGRMVMSTDSHVVSPLFFPGGDIGSLSVHGTLNDVAMSGARPLYLSASFILEEGFPLADLKRIVESMAKAAQQAGVSIITGDTKVVEQGKGDGIFITTTGVGVVPEGLQISAERAQPGDKILVSGTLGDHGIAILSLRENLTFHTTIQSDTASLHELVACMIEAVPTIHVLRDPTRGGLATTLNEIARQAGVGMMVYENKLPIREQVRAACEFLGFDPLYIANEGKLVAICPAAAAAAETLLQTMQAHPLGSEAAVIGEVIEDSHHFVQMETSFGGQRVVDWLSGEQLPRIC</sequence>